<name>A0ABC9FN72_9POAL</name>
<proteinExistence type="predicted"/>
<evidence type="ECO:0000256" key="1">
    <source>
        <dbReference type="SAM" id="MobiDB-lite"/>
    </source>
</evidence>
<sequence>MRNPPLMLQIGDSGASGMAPPSKRSRSGGGGGALRTLPLDALFEILLRLTAKELCRLRAVSRPWRALLSDPHFIAAHAARHPSPLVVVGYGLSSGYPDGNILCDIMDLSGQVVKRIRATGDGIGEDSVVSARLEFAEIARGLSCGCQLLNPATGAVTVLPEELADEHAALQLDIFEYRSVVAFGKVASTGEYKALRVFDNTFDEPSSEQLCEVFTIDGRSRDARWRAKRAPPCPVHVSNMAVVNGIVYFFFHDGYWYGYVKPKFIASFDLGTEEWRRTIQVPMFKFEGSALGLSSSHMEFNRFSLASLNDCLAVVHCVYSAYIDIWFLMDFEKGLWARQHSIQIKQNAPDDGIFVHPLLVLNDGRIVTYIGNRGILRIYNPRTTDYTDLAVTMPYVAMDLYTGNLLSLPNAAG</sequence>
<feature type="region of interest" description="Disordered" evidence="1">
    <location>
        <begin position="10"/>
        <end position="31"/>
    </location>
</feature>
<organism evidence="3 4">
    <name type="scientific">Urochloa decumbens</name>
    <dbReference type="NCBI Taxonomy" id="240449"/>
    <lineage>
        <taxon>Eukaryota</taxon>
        <taxon>Viridiplantae</taxon>
        <taxon>Streptophyta</taxon>
        <taxon>Embryophyta</taxon>
        <taxon>Tracheophyta</taxon>
        <taxon>Spermatophyta</taxon>
        <taxon>Magnoliopsida</taxon>
        <taxon>Liliopsida</taxon>
        <taxon>Poales</taxon>
        <taxon>Poaceae</taxon>
        <taxon>PACMAD clade</taxon>
        <taxon>Panicoideae</taxon>
        <taxon>Panicodae</taxon>
        <taxon>Paniceae</taxon>
        <taxon>Melinidinae</taxon>
        <taxon>Urochloa</taxon>
    </lineage>
</organism>
<reference evidence="3" key="1">
    <citation type="submission" date="2024-10" db="EMBL/GenBank/DDBJ databases">
        <authorList>
            <person name="Ryan C."/>
        </authorList>
    </citation>
    <scope>NUCLEOTIDE SEQUENCE [LARGE SCALE GENOMIC DNA]</scope>
</reference>
<evidence type="ECO:0000313" key="4">
    <source>
        <dbReference type="Proteomes" id="UP001497457"/>
    </source>
</evidence>
<dbReference type="NCBIfam" id="TIGR01640">
    <property type="entry name" value="F_box_assoc_1"/>
    <property type="match status" value="1"/>
</dbReference>
<dbReference type="PROSITE" id="PS50181">
    <property type="entry name" value="FBOX"/>
    <property type="match status" value="1"/>
</dbReference>
<dbReference type="InterPro" id="IPR001810">
    <property type="entry name" value="F-box_dom"/>
</dbReference>
<dbReference type="InterPro" id="IPR036047">
    <property type="entry name" value="F-box-like_dom_sf"/>
</dbReference>
<dbReference type="Pfam" id="PF08268">
    <property type="entry name" value="FBA_3"/>
    <property type="match status" value="1"/>
</dbReference>
<dbReference type="SMART" id="SM00256">
    <property type="entry name" value="FBOX"/>
    <property type="match status" value="1"/>
</dbReference>
<dbReference type="EMBL" id="OZ075117">
    <property type="protein sequence ID" value="CAL5078993.1"/>
    <property type="molecule type" value="Genomic_DNA"/>
</dbReference>
<dbReference type="PANTHER" id="PTHR31111">
    <property type="entry name" value="BNAA05G37150D PROTEIN-RELATED"/>
    <property type="match status" value="1"/>
</dbReference>
<dbReference type="Gene3D" id="1.20.1280.50">
    <property type="match status" value="1"/>
</dbReference>
<dbReference type="Proteomes" id="UP001497457">
    <property type="component" value="Chromosome 7b"/>
</dbReference>
<dbReference type="InterPro" id="IPR017451">
    <property type="entry name" value="F-box-assoc_interact_dom"/>
</dbReference>
<gene>
    <name evidence="3" type="ORF">URODEC1_LOCUS107397</name>
</gene>
<dbReference type="PANTHER" id="PTHR31111:SF133">
    <property type="entry name" value="OS07G0196600 PROTEIN"/>
    <property type="match status" value="1"/>
</dbReference>
<accession>A0ABC9FN72</accession>
<feature type="domain" description="F-box" evidence="2">
    <location>
        <begin position="31"/>
        <end position="77"/>
    </location>
</feature>
<dbReference type="AlphaFoldDB" id="A0ABC9FN72"/>
<keyword evidence="4" id="KW-1185">Reference proteome</keyword>
<dbReference type="InterPro" id="IPR013187">
    <property type="entry name" value="F-box-assoc_dom_typ3"/>
</dbReference>
<evidence type="ECO:0000313" key="3">
    <source>
        <dbReference type="EMBL" id="CAL5078993.1"/>
    </source>
</evidence>
<evidence type="ECO:0000259" key="2">
    <source>
        <dbReference type="PROSITE" id="PS50181"/>
    </source>
</evidence>
<protein>
    <recommendedName>
        <fullName evidence="2">F-box domain-containing protein</fullName>
    </recommendedName>
</protein>
<dbReference type="CDD" id="cd22157">
    <property type="entry name" value="F-box_AtFBW1-like"/>
    <property type="match status" value="1"/>
</dbReference>
<dbReference type="SUPFAM" id="SSF81383">
    <property type="entry name" value="F-box domain"/>
    <property type="match status" value="1"/>
</dbReference>
<dbReference type="Pfam" id="PF00646">
    <property type="entry name" value="F-box"/>
    <property type="match status" value="1"/>
</dbReference>